<evidence type="ECO:0000256" key="6">
    <source>
        <dbReference type="ARBA" id="ARBA00023136"/>
    </source>
</evidence>
<dbReference type="Pfam" id="PF07681">
    <property type="entry name" value="DoxX"/>
    <property type="match status" value="1"/>
</dbReference>
<dbReference type="RefSeq" id="WP_082923634.1">
    <property type="nucleotide sequence ID" value="NZ_CP031555.1"/>
</dbReference>
<name>A0ABN5NLY7_9PROT</name>
<dbReference type="Proteomes" id="UP000256971">
    <property type="component" value="Chromosome"/>
</dbReference>
<protein>
    <submittedName>
        <fullName evidence="8">DoxX family protein</fullName>
    </submittedName>
</protein>
<dbReference type="InterPro" id="IPR032808">
    <property type="entry name" value="DoxX"/>
</dbReference>
<sequence>MMMNSVIGGYARLETKIDALGGRDVIGIASRGLFVLLLLPYYVNSALTKIDGFGLSAGAFAQILPPIAEQYLYDTSAIPFFPWHLIVWAGTLGEFVLPILIVAGLFTRLAALGMIGFVVVQTVVDVVFHGAALGALANGLPTELIDHRLLWISLLVALVFAGGGKLSVDRFLSHRRA</sequence>
<gene>
    <name evidence="8" type="ORF">DY252_14245</name>
</gene>
<evidence type="ECO:0000256" key="5">
    <source>
        <dbReference type="ARBA" id="ARBA00022989"/>
    </source>
</evidence>
<reference evidence="8 9" key="1">
    <citation type="submission" date="2018-08" db="EMBL/GenBank/DDBJ databases">
        <title>Complete genome sequence of type strain Thalassospira indica MCCC 1A01103T, isolated from isolated from deep seawater of the Indian Ocean.</title>
        <authorList>
            <person name="Liu Y."/>
        </authorList>
    </citation>
    <scope>NUCLEOTIDE SEQUENCE [LARGE SCALE GENOMIC DNA]</scope>
    <source>
        <strain evidence="8 9">PB8BT</strain>
    </source>
</reference>
<evidence type="ECO:0000313" key="8">
    <source>
        <dbReference type="EMBL" id="AXO15261.1"/>
    </source>
</evidence>
<feature type="transmembrane region" description="Helical" evidence="7">
    <location>
        <begin position="149"/>
        <end position="168"/>
    </location>
</feature>
<feature type="transmembrane region" description="Helical" evidence="7">
    <location>
        <begin position="25"/>
        <end position="43"/>
    </location>
</feature>
<comment type="subcellular location">
    <subcellularLocation>
        <location evidence="1">Cell membrane</location>
        <topology evidence="1">Multi-pass membrane protein</topology>
    </subcellularLocation>
</comment>
<evidence type="ECO:0000256" key="2">
    <source>
        <dbReference type="ARBA" id="ARBA00006679"/>
    </source>
</evidence>
<keyword evidence="3" id="KW-1003">Cell membrane</keyword>
<organism evidence="8 9">
    <name type="scientific">Thalassospira indica</name>
    <dbReference type="NCBI Taxonomy" id="1891279"/>
    <lineage>
        <taxon>Bacteria</taxon>
        <taxon>Pseudomonadati</taxon>
        <taxon>Pseudomonadota</taxon>
        <taxon>Alphaproteobacteria</taxon>
        <taxon>Rhodospirillales</taxon>
        <taxon>Thalassospiraceae</taxon>
        <taxon>Thalassospira</taxon>
    </lineage>
</organism>
<feature type="transmembrane region" description="Helical" evidence="7">
    <location>
        <begin position="80"/>
        <end position="102"/>
    </location>
</feature>
<keyword evidence="9" id="KW-1185">Reference proteome</keyword>
<evidence type="ECO:0000313" key="9">
    <source>
        <dbReference type="Proteomes" id="UP000256971"/>
    </source>
</evidence>
<proteinExistence type="inferred from homology"/>
<dbReference type="PANTHER" id="PTHR33452">
    <property type="entry name" value="OXIDOREDUCTASE CATD-RELATED"/>
    <property type="match status" value="1"/>
</dbReference>
<dbReference type="EMBL" id="CP031555">
    <property type="protein sequence ID" value="AXO15261.1"/>
    <property type="molecule type" value="Genomic_DNA"/>
</dbReference>
<keyword evidence="6 7" id="KW-0472">Membrane</keyword>
<comment type="similarity">
    <text evidence="2">Belongs to the DoxX family.</text>
</comment>
<keyword evidence="4 7" id="KW-0812">Transmembrane</keyword>
<evidence type="ECO:0000256" key="7">
    <source>
        <dbReference type="SAM" id="Phobius"/>
    </source>
</evidence>
<dbReference type="InterPro" id="IPR051907">
    <property type="entry name" value="DoxX-like_oxidoreductase"/>
</dbReference>
<accession>A0ABN5NLY7</accession>
<keyword evidence="5 7" id="KW-1133">Transmembrane helix</keyword>
<evidence type="ECO:0000256" key="1">
    <source>
        <dbReference type="ARBA" id="ARBA00004651"/>
    </source>
</evidence>
<feature type="transmembrane region" description="Helical" evidence="7">
    <location>
        <begin position="109"/>
        <end position="137"/>
    </location>
</feature>
<evidence type="ECO:0000256" key="3">
    <source>
        <dbReference type="ARBA" id="ARBA00022475"/>
    </source>
</evidence>
<evidence type="ECO:0000256" key="4">
    <source>
        <dbReference type="ARBA" id="ARBA00022692"/>
    </source>
</evidence>
<dbReference type="PANTHER" id="PTHR33452:SF1">
    <property type="entry name" value="INNER MEMBRANE PROTEIN YPHA-RELATED"/>
    <property type="match status" value="1"/>
</dbReference>